<evidence type="ECO:0000256" key="1">
    <source>
        <dbReference type="SAM" id="MobiDB-lite"/>
    </source>
</evidence>
<feature type="region of interest" description="Disordered" evidence="1">
    <location>
        <begin position="1"/>
        <end position="28"/>
    </location>
</feature>
<organism evidence="2 3">
    <name type="scientific">Datura stramonium</name>
    <name type="common">Jimsonweed</name>
    <name type="synonym">Common thornapple</name>
    <dbReference type="NCBI Taxonomy" id="4076"/>
    <lineage>
        <taxon>Eukaryota</taxon>
        <taxon>Viridiplantae</taxon>
        <taxon>Streptophyta</taxon>
        <taxon>Embryophyta</taxon>
        <taxon>Tracheophyta</taxon>
        <taxon>Spermatophyta</taxon>
        <taxon>Magnoliopsida</taxon>
        <taxon>eudicotyledons</taxon>
        <taxon>Gunneridae</taxon>
        <taxon>Pentapetalae</taxon>
        <taxon>asterids</taxon>
        <taxon>lamiids</taxon>
        <taxon>Solanales</taxon>
        <taxon>Solanaceae</taxon>
        <taxon>Solanoideae</taxon>
        <taxon>Datureae</taxon>
        <taxon>Datura</taxon>
    </lineage>
</organism>
<accession>A0ABS8Y5H8</accession>
<reference evidence="2 3" key="1">
    <citation type="journal article" date="2021" name="BMC Genomics">
        <title>Datura genome reveals duplications of psychoactive alkaloid biosynthetic genes and high mutation rate following tissue culture.</title>
        <authorList>
            <person name="Rajewski A."/>
            <person name="Carter-House D."/>
            <person name="Stajich J."/>
            <person name="Litt A."/>
        </authorList>
    </citation>
    <scope>NUCLEOTIDE SEQUENCE [LARGE SCALE GENOMIC DNA]</scope>
    <source>
        <strain evidence="2">AR-01</strain>
    </source>
</reference>
<proteinExistence type="predicted"/>
<evidence type="ECO:0000313" key="2">
    <source>
        <dbReference type="EMBL" id="MCE5166637.1"/>
    </source>
</evidence>
<name>A0ABS8Y5H8_DATST</name>
<sequence>MAKSQKNSPLFNRKSTRTKEKGKASSYVPVDSDVSNHCTLPMSSDTSQKLPEKCLGDLGDCVDSKKKFKFEHESFLDGNVDFWGSSYEALFQSLKDKTLVHVESDTLVVTTPFKIKSSTSSTSTLTNHFVEILEKNIAMYEKLESFKDILITLNSKWKRLRILSKK</sequence>
<dbReference type="Proteomes" id="UP000823775">
    <property type="component" value="Unassembled WGS sequence"/>
</dbReference>
<feature type="compositionally biased region" description="Polar residues" evidence="1">
    <location>
        <begin position="1"/>
        <end position="10"/>
    </location>
</feature>
<evidence type="ECO:0000313" key="3">
    <source>
        <dbReference type="Proteomes" id="UP000823775"/>
    </source>
</evidence>
<keyword evidence="3" id="KW-1185">Reference proteome</keyword>
<gene>
    <name evidence="2" type="ORF">HAX54_023097</name>
</gene>
<comment type="caution">
    <text evidence="2">The sequence shown here is derived from an EMBL/GenBank/DDBJ whole genome shotgun (WGS) entry which is preliminary data.</text>
</comment>
<protein>
    <submittedName>
        <fullName evidence="2">Uncharacterized protein</fullName>
    </submittedName>
</protein>
<dbReference type="EMBL" id="JACEIK010027977">
    <property type="protein sequence ID" value="MCE5166637.1"/>
    <property type="molecule type" value="Genomic_DNA"/>
</dbReference>